<accession>A0A5N5SV72</accession>
<feature type="domain" description="Glutaredoxin" evidence="1">
    <location>
        <begin position="12"/>
        <end position="78"/>
    </location>
</feature>
<dbReference type="GO" id="GO:0007605">
    <property type="term" value="P:sensory perception of sound"/>
    <property type="evidence" value="ECO:0007669"/>
    <property type="project" value="InterPro"/>
</dbReference>
<dbReference type="PROSITE" id="PS51354">
    <property type="entry name" value="GLUTAREDOXIN_2"/>
    <property type="match status" value="1"/>
</dbReference>
<dbReference type="Pfam" id="PF23733">
    <property type="entry name" value="GRXCR1-2_C"/>
    <property type="match status" value="1"/>
</dbReference>
<sequence length="137" mass="15682">MCMYAEKERGKVVIYVTTLGVVRETYERCLRLRKILWTLLVRFDERDVFMSRDTQIQLLDRLHVKTVNVPHVFLEGQYLGRPASTTPCDTCGGFRLLPCTVCRGSKKSVHRNNFTLEFVALKCSACDESGLVPCDDC</sequence>
<dbReference type="PANTHER" id="PTHR46990">
    <property type="entry name" value="GLUTAREDOXIN DOMAIN-CONTAINING CYSTEINE-RICH PROTEIN 1"/>
    <property type="match status" value="1"/>
</dbReference>
<evidence type="ECO:0000313" key="3">
    <source>
        <dbReference type="Proteomes" id="UP000326759"/>
    </source>
</evidence>
<dbReference type="InterPro" id="IPR042797">
    <property type="entry name" value="GRXCR1"/>
</dbReference>
<dbReference type="Proteomes" id="UP000326759">
    <property type="component" value="Unassembled WGS sequence"/>
</dbReference>
<dbReference type="Gene3D" id="3.40.30.10">
    <property type="entry name" value="Glutaredoxin"/>
    <property type="match status" value="1"/>
</dbReference>
<dbReference type="AlphaFoldDB" id="A0A5N5SV72"/>
<organism evidence="2 3">
    <name type="scientific">Armadillidium nasatum</name>
    <dbReference type="NCBI Taxonomy" id="96803"/>
    <lineage>
        <taxon>Eukaryota</taxon>
        <taxon>Metazoa</taxon>
        <taxon>Ecdysozoa</taxon>
        <taxon>Arthropoda</taxon>
        <taxon>Crustacea</taxon>
        <taxon>Multicrustacea</taxon>
        <taxon>Malacostraca</taxon>
        <taxon>Eumalacostraca</taxon>
        <taxon>Peracarida</taxon>
        <taxon>Isopoda</taxon>
        <taxon>Oniscidea</taxon>
        <taxon>Crinocheta</taxon>
        <taxon>Armadillidiidae</taxon>
        <taxon>Armadillidium</taxon>
    </lineage>
</organism>
<reference evidence="2 3" key="1">
    <citation type="journal article" date="2019" name="PLoS Biol.">
        <title>Sex chromosomes control vertical transmission of feminizing Wolbachia symbionts in an isopod.</title>
        <authorList>
            <person name="Becking T."/>
            <person name="Chebbi M.A."/>
            <person name="Giraud I."/>
            <person name="Moumen B."/>
            <person name="Laverre T."/>
            <person name="Caubet Y."/>
            <person name="Peccoud J."/>
            <person name="Gilbert C."/>
            <person name="Cordaux R."/>
        </authorList>
    </citation>
    <scope>NUCLEOTIDE SEQUENCE [LARGE SCALE GENOMIC DNA]</scope>
    <source>
        <strain evidence="2">ANa2</strain>
        <tissue evidence="2">Whole body excluding digestive tract and cuticle</tissue>
    </source>
</reference>
<dbReference type="OrthoDB" id="423313at2759"/>
<dbReference type="Pfam" id="PF00462">
    <property type="entry name" value="Glutaredoxin"/>
    <property type="match status" value="1"/>
</dbReference>
<dbReference type="SUPFAM" id="SSF52833">
    <property type="entry name" value="Thioredoxin-like"/>
    <property type="match status" value="1"/>
</dbReference>
<protein>
    <submittedName>
        <fullName evidence="2">Glutaredoxin domain-containing cysteine-rich protein</fullName>
    </submittedName>
</protein>
<proteinExistence type="predicted"/>
<dbReference type="EMBL" id="SEYY01020138">
    <property type="protein sequence ID" value="KAB7497559.1"/>
    <property type="molecule type" value="Genomic_DNA"/>
</dbReference>
<evidence type="ECO:0000313" key="2">
    <source>
        <dbReference type="EMBL" id="KAB7497559.1"/>
    </source>
</evidence>
<keyword evidence="3" id="KW-1185">Reference proteome</keyword>
<dbReference type="InterPro" id="IPR036249">
    <property type="entry name" value="Thioredoxin-like_sf"/>
</dbReference>
<dbReference type="PANTHER" id="PTHR46990:SF1">
    <property type="entry name" value="GLUTAREDOXIN DOMAIN-CONTAINING CYSTEINE-RICH PROTEIN 1"/>
    <property type="match status" value="1"/>
</dbReference>
<comment type="caution">
    <text evidence="2">The sequence shown here is derived from an EMBL/GenBank/DDBJ whole genome shotgun (WGS) entry which is preliminary data.</text>
</comment>
<name>A0A5N5SV72_9CRUS</name>
<dbReference type="InterPro" id="IPR002109">
    <property type="entry name" value="Glutaredoxin"/>
</dbReference>
<gene>
    <name evidence="2" type="ORF">Anas_02392</name>
</gene>
<evidence type="ECO:0000259" key="1">
    <source>
        <dbReference type="Pfam" id="PF00462"/>
    </source>
</evidence>